<evidence type="ECO:0000256" key="2">
    <source>
        <dbReference type="SAM" id="Phobius"/>
    </source>
</evidence>
<gene>
    <name evidence="3" type="ORF">M421DRAFT_329130</name>
</gene>
<protein>
    <submittedName>
        <fullName evidence="3">Uncharacterized protein</fullName>
    </submittedName>
</protein>
<feature type="region of interest" description="Disordered" evidence="1">
    <location>
        <begin position="17"/>
        <end position="82"/>
    </location>
</feature>
<keyword evidence="4" id="KW-1185">Reference proteome</keyword>
<organism evidence="3 4">
    <name type="scientific">Didymella exigua CBS 183.55</name>
    <dbReference type="NCBI Taxonomy" id="1150837"/>
    <lineage>
        <taxon>Eukaryota</taxon>
        <taxon>Fungi</taxon>
        <taxon>Dikarya</taxon>
        <taxon>Ascomycota</taxon>
        <taxon>Pezizomycotina</taxon>
        <taxon>Dothideomycetes</taxon>
        <taxon>Pleosporomycetidae</taxon>
        <taxon>Pleosporales</taxon>
        <taxon>Pleosporineae</taxon>
        <taxon>Didymellaceae</taxon>
        <taxon>Didymella</taxon>
    </lineage>
</organism>
<sequence>MALIRLGRDIGREARLQGAEAAQRGGKAARPASVGGPRTVRRDASATSRTPVGFARARLRPRPVVRPPRNIEPARREARTRHARSCLTWRVIFLPLLACALFLWLGFSWLDAKVRLLSRR</sequence>
<evidence type="ECO:0000256" key="1">
    <source>
        <dbReference type="SAM" id="MobiDB-lite"/>
    </source>
</evidence>
<feature type="transmembrane region" description="Helical" evidence="2">
    <location>
        <begin position="87"/>
        <end position="110"/>
    </location>
</feature>
<reference evidence="3" key="1">
    <citation type="journal article" date="2020" name="Stud. Mycol.">
        <title>101 Dothideomycetes genomes: a test case for predicting lifestyles and emergence of pathogens.</title>
        <authorList>
            <person name="Haridas S."/>
            <person name="Albert R."/>
            <person name="Binder M."/>
            <person name="Bloem J."/>
            <person name="Labutti K."/>
            <person name="Salamov A."/>
            <person name="Andreopoulos B."/>
            <person name="Baker S."/>
            <person name="Barry K."/>
            <person name="Bills G."/>
            <person name="Bluhm B."/>
            <person name="Cannon C."/>
            <person name="Castanera R."/>
            <person name="Culley D."/>
            <person name="Daum C."/>
            <person name="Ezra D."/>
            <person name="Gonzalez J."/>
            <person name="Henrissat B."/>
            <person name="Kuo A."/>
            <person name="Liang C."/>
            <person name="Lipzen A."/>
            <person name="Lutzoni F."/>
            <person name="Magnuson J."/>
            <person name="Mondo S."/>
            <person name="Nolan M."/>
            <person name="Ohm R."/>
            <person name="Pangilinan J."/>
            <person name="Park H.-J."/>
            <person name="Ramirez L."/>
            <person name="Alfaro M."/>
            <person name="Sun H."/>
            <person name="Tritt A."/>
            <person name="Yoshinaga Y."/>
            <person name="Zwiers L.-H."/>
            <person name="Turgeon B."/>
            <person name="Goodwin S."/>
            <person name="Spatafora J."/>
            <person name="Crous P."/>
            <person name="Grigoriev I."/>
        </authorList>
    </citation>
    <scope>NUCLEOTIDE SEQUENCE</scope>
    <source>
        <strain evidence="3">CBS 183.55</strain>
    </source>
</reference>
<keyword evidence="2" id="KW-1133">Transmembrane helix</keyword>
<keyword evidence="2" id="KW-0812">Transmembrane</keyword>
<evidence type="ECO:0000313" key="4">
    <source>
        <dbReference type="Proteomes" id="UP000800082"/>
    </source>
</evidence>
<accession>A0A6A5R7R5</accession>
<dbReference type="AlphaFoldDB" id="A0A6A5R7R5"/>
<evidence type="ECO:0000313" key="3">
    <source>
        <dbReference type="EMBL" id="KAF1923208.1"/>
    </source>
</evidence>
<dbReference type="GeneID" id="54347014"/>
<dbReference type="RefSeq" id="XP_033443461.1">
    <property type="nucleotide sequence ID" value="XM_033589367.1"/>
</dbReference>
<proteinExistence type="predicted"/>
<name>A0A6A5R7R5_9PLEO</name>
<dbReference type="Proteomes" id="UP000800082">
    <property type="component" value="Unassembled WGS sequence"/>
</dbReference>
<dbReference type="EMBL" id="ML979008">
    <property type="protein sequence ID" value="KAF1923208.1"/>
    <property type="molecule type" value="Genomic_DNA"/>
</dbReference>
<keyword evidence="2" id="KW-0472">Membrane</keyword>